<gene>
    <name evidence="1" type="ORF">L485_21925</name>
</gene>
<protein>
    <submittedName>
        <fullName evidence="1">Uncharacterized protein</fullName>
    </submittedName>
</protein>
<evidence type="ECO:0000313" key="2">
    <source>
        <dbReference type="Proteomes" id="UP000015524"/>
    </source>
</evidence>
<keyword evidence="2" id="KW-1185">Reference proteome</keyword>
<dbReference type="Proteomes" id="UP000015524">
    <property type="component" value="Unassembled WGS sequence"/>
</dbReference>
<reference evidence="1 2" key="1">
    <citation type="journal article" date="2013" name="Genome Announc.">
        <title>Draft Genome Sequence of a Hexachlorocyclohexane-Degrading Bacterium, Sphingobium baderi Strain LL03T.</title>
        <authorList>
            <person name="Kaur J."/>
            <person name="Verma H."/>
            <person name="Tripathi C."/>
            <person name="Khurana J.P."/>
            <person name="Lal R."/>
        </authorList>
    </citation>
    <scope>NUCLEOTIDE SEQUENCE [LARGE SCALE GENOMIC DNA]</scope>
    <source>
        <strain evidence="1 2">LL03</strain>
    </source>
</reference>
<comment type="caution">
    <text evidence="1">The sequence shown here is derived from an EMBL/GenBank/DDBJ whole genome shotgun (WGS) entry which is preliminary data.</text>
</comment>
<dbReference type="PATRIC" id="fig|1114964.3.peg.4298"/>
<sequence>MSTSNVIGTPGFKAGGSITYGGNLSVLPAFPTASENDDCE</sequence>
<name>T0HGT1_9SPHN</name>
<dbReference type="AlphaFoldDB" id="T0HGT1"/>
<proteinExistence type="predicted"/>
<dbReference type="EMBL" id="ATIB01000088">
    <property type="protein sequence ID" value="EQA96743.1"/>
    <property type="molecule type" value="Genomic_DNA"/>
</dbReference>
<organism evidence="1 2">
    <name type="scientific">Sphingobium baderi LL03</name>
    <dbReference type="NCBI Taxonomy" id="1114964"/>
    <lineage>
        <taxon>Bacteria</taxon>
        <taxon>Pseudomonadati</taxon>
        <taxon>Pseudomonadota</taxon>
        <taxon>Alphaproteobacteria</taxon>
        <taxon>Sphingomonadales</taxon>
        <taxon>Sphingomonadaceae</taxon>
        <taxon>Sphingobium</taxon>
    </lineage>
</organism>
<evidence type="ECO:0000313" key="1">
    <source>
        <dbReference type="EMBL" id="EQA96743.1"/>
    </source>
</evidence>
<accession>T0HGT1</accession>
<dbReference type="RefSeq" id="WP_021246910.1">
    <property type="nucleotide sequence ID" value="NZ_ATIB01000088.1"/>
</dbReference>